<dbReference type="AlphaFoldDB" id="A0A0M2PT31"/>
<gene>
    <name evidence="2" type="ORF">PROH_16345</name>
</gene>
<comment type="caution">
    <text evidence="2">The sequence shown here is derived from an EMBL/GenBank/DDBJ whole genome shotgun (WGS) entry which is preliminary data.</text>
</comment>
<keyword evidence="3" id="KW-1185">Reference proteome</keyword>
<protein>
    <submittedName>
        <fullName evidence="2">Uncharacterized protein</fullName>
    </submittedName>
</protein>
<keyword evidence="1" id="KW-1133">Transmembrane helix</keyword>
<organism evidence="2 3">
    <name type="scientific">Prochlorothrix hollandica PCC 9006 = CALU 1027</name>
    <dbReference type="NCBI Taxonomy" id="317619"/>
    <lineage>
        <taxon>Bacteria</taxon>
        <taxon>Bacillati</taxon>
        <taxon>Cyanobacteriota</taxon>
        <taxon>Cyanophyceae</taxon>
        <taxon>Prochlorotrichales</taxon>
        <taxon>Prochlorotrichaceae</taxon>
        <taxon>Prochlorothrix</taxon>
    </lineage>
</organism>
<proteinExistence type="predicted"/>
<dbReference type="eggNOG" id="ENOG5032YRP">
    <property type="taxonomic scope" value="Bacteria"/>
</dbReference>
<evidence type="ECO:0000313" key="3">
    <source>
        <dbReference type="Proteomes" id="UP000034681"/>
    </source>
</evidence>
<sequence length="84" mass="9564">MNLPFLRWINTILMLNFFFVLASCLWFLAAVGGRMVQVPLGLDLWYGLWQPLFQPAIGLLMAGALVSGVGGWLGQRWQQWRSPQ</sequence>
<reference evidence="2" key="1">
    <citation type="submission" date="2012-04" db="EMBL/GenBank/DDBJ databases">
        <authorList>
            <person name="Borisov I.G."/>
            <person name="Ivanikova N.V."/>
            <person name="Pinevich A.V."/>
        </authorList>
    </citation>
    <scope>NUCLEOTIDE SEQUENCE</scope>
    <source>
        <strain evidence="2">CALU 1027</strain>
    </source>
</reference>
<dbReference type="EMBL" id="AJTX02000006">
    <property type="protein sequence ID" value="KKI99294.1"/>
    <property type="molecule type" value="Genomic_DNA"/>
</dbReference>
<dbReference type="PROSITE" id="PS51257">
    <property type="entry name" value="PROKAR_LIPOPROTEIN"/>
    <property type="match status" value="1"/>
</dbReference>
<keyword evidence="1" id="KW-0812">Transmembrane</keyword>
<keyword evidence="1" id="KW-0472">Membrane</keyword>
<feature type="transmembrane region" description="Helical" evidence="1">
    <location>
        <begin position="52"/>
        <end position="74"/>
    </location>
</feature>
<evidence type="ECO:0000313" key="2">
    <source>
        <dbReference type="EMBL" id="KKI99294.1"/>
    </source>
</evidence>
<dbReference type="RefSeq" id="WP_017712820.1">
    <property type="nucleotide sequence ID" value="NZ_KB235937.1"/>
</dbReference>
<dbReference type="STRING" id="317619.GCA_000332315_02451"/>
<evidence type="ECO:0000256" key="1">
    <source>
        <dbReference type="SAM" id="Phobius"/>
    </source>
</evidence>
<dbReference type="Proteomes" id="UP000034681">
    <property type="component" value="Unassembled WGS sequence"/>
</dbReference>
<dbReference type="OrthoDB" id="427287at2"/>
<accession>A0A0M2PT31</accession>
<feature type="transmembrane region" description="Helical" evidence="1">
    <location>
        <begin position="12"/>
        <end position="32"/>
    </location>
</feature>
<name>A0A0M2PT31_PROHO</name>